<dbReference type="InterPro" id="IPR007330">
    <property type="entry name" value="MIT_dom"/>
</dbReference>
<feature type="region of interest" description="Disordered" evidence="1">
    <location>
        <begin position="794"/>
        <end position="862"/>
    </location>
</feature>
<dbReference type="PANTHER" id="PTHR37327">
    <property type="entry name" value="CHROMOSOME 1, WHOLE GENOME SHOTGUN SEQUENCE"/>
    <property type="match status" value="1"/>
</dbReference>
<feature type="compositionally biased region" description="Polar residues" evidence="1">
    <location>
        <begin position="901"/>
        <end position="918"/>
    </location>
</feature>
<reference evidence="4" key="1">
    <citation type="submission" date="2017-03" db="EMBL/GenBank/DDBJ databases">
        <authorList>
            <person name="Sharma R."/>
            <person name="Thines M."/>
        </authorList>
    </citation>
    <scope>NUCLEOTIDE SEQUENCE [LARGE SCALE GENOMIC DNA]</scope>
</reference>
<feature type="compositionally biased region" description="Low complexity" evidence="1">
    <location>
        <begin position="101"/>
        <end position="110"/>
    </location>
</feature>
<evidence type="ECO:0000313" key="3">
    <source>
        <dbReference type="EMBL" id="SLM35264.1"/>
    </source>
</evidence>
<dbReference type="InterPro" id="IPR036181">
    <property type="entry name" value="MIT_dom_sf"/>
</dbReference>
<feature type="compositionally biased region" description="Low complexity" evidence="1">
    <location>
        <begin position="118"/>
        <end position="137"/>
    </location>
</feature>
<organism evidence="3 4">
    <name type="scientific">Lasallia pustulata</name>
    <dbReference type="NCBI Taxonomy" id="136370"/>
    <lineage>
        <taxon>Eukaryota</taxon>
        <taxon>Fungi</taxon>
        <taxon>Dikarya</taxon>
        <taxon>Ascomycota</taxon>
        <taxon>Pezizomycotina</taxon>
        <taxon>Lecanoromycetes</taxon>
        <taxon>OSLEUM clade</taxon>
        <taxon>Umbilicariomycetidae</taxon>
        <taxon>Umbilicariales</taxon>
        <taxon>Umbilicariaceae</taxon>
        <taxon>Lasallia</taxon>
    </lineage>
</organism>
<protein>
    <submittedName>
        <fullName evidence="3">MIT</fullName>
    </submittedName>
</protein>
<feature type="compositionally biased region" description="Polar residues" evidence="1">
    <location>
        <begin position="841"/>
        <end position="862"/>
    </location>
</feature>
<feature type="compositionally biased region" description="Polar residues" evidence="1">
    <location>
        <begin position="561"/>
        <end position="571"/>
    </location>
</feature>
<evidence type="ECO:0000256" key="1">
    <source>
        <dbReference type="SAM" id="MobiDB-lite"/>
    </source>
</evidence>
<feature type="region of interest" description="Disordered" evidence="1">
    <location>
        <begin position="540"/>
        <end position="571"/>
    </location>
</feature>
<feature type="compositionally biased region" description="Polar residues" evidence="1">
    <location>
        <begin position="744"/>
        <end position="758"/>
    </location>
</feature>
<dbReference type="SUPFAM" id="SSF116846">
    <property type="entry name" value="MIT domain"/>
    <property type="match status" value="1"/>
</dbReference>
<dbReference type="Proteomes" id="UP000192927">
    <property type="component" value="Unassembled WGS sequence"/>
</dbReference>
<feature type="compositionally biased region" description="Polar residues" evidence="1">
    <location>
        <begin position="236"/>
        <end position="274"/>
    </location>
</feature>
<name>A0A1W5CWK0_9LECA</name>
<feature type="region of interest" description="Disordered" evidence="1">
    <location>
        <begin position="415"/>
        <end position="442"/>
    </location>
</feature>
<feature type="compositionally biased region" description="Basic and acidic residues" evidence="1">
    <location>
        <begin position="421"/>
        <end position="430"/>
    </location>
</feature>
<evidence type="ECO:0000259" key="2">
    <source>
        <dbReference type="Pfam" id="PF04212"/>
    </source>
</evidence>
<feature type="region of interest" description="Disordered" evidence="1">
    <location>
        <begin position="1"/>
        <end position="160"/>
    </location>
</feature>
<feature type="compositionally biased region" description="Pro residues" evidence="1">
    <location>
        <begin position="540"/>
        <end position="560"/>
    </location>
</feature>
<feature type="region of interest" description="Disordered" evidence="1">
    <location>
        <begin position="901"/>
        <end position="931"/>
    </location>
</feature>
<proteinExistence type="predicted"/>
<keyword evidence="4" id="KW-1185">Reference proteome</keyword>
<feature type="region of interest" description="Disordered" evidence="1">
    <location>
        <begin position="206"/>
        <end position="339"/>
    </location>
</feature>
<feature type="compositionally biased region" description="Basic residues" evidence="1">
    <location>
        <begin position="284"/>
        <end position="297"/>
    </location>
</feature>
<feature type="region of interest" description="Disordered" evidence="1">
    <location>
        <begin position="744"/>
        <end position="770"/>
    </location>
</feature>
<evidence type="ECO:0000313" key="4">
    <source>
        <dbReference type="Proteomes" id="UP000192927"/>
    </source>
</evidence>
<accession>A0A1W5CWK0</accession>
<dbReference type="EMBL" id="FWEW01000597">
    <property type="protein sequence ID" value="SLM35264.1"/>
    <property type="molecule type" value="Genomic_DNA"/>
</dbReference>
<feature type="compositionally biased region" description="Low complexity" evidence="1">
    <location>
        <begin position="592"/>
        <end position="609"/>
    </location>
</feature>
<sequence>MASTLAKPLPHQRQPSRSNSLSSASVINVQRAASLPRIGTRTPAVSALRSQSPIEYDLGPLPFRPNRALSPDPLRRSSAIYSPPDSVTGVREGVGNLNRWSQSTSSSKSSATNNRQNSFSRRLSGSFGTFSGFASSQSPPPRRIVRAKSRTPPVSSPGAALKVLRPAPATLSPPPIITLPALSKAVDAADSPSTLASVTPATTDLLTPSTYPSGGADYFGEKWKGRSPPNKRVSVQRPTTARSPIAQPSPSNRDIRTGSSESLRITASSDTTASFKAAQAPSRTAHRSKEKASRTGHSRNGGEAEKGSGGTGDESSASSARSEQDRGRRRRPPSQKAMLSKALQKAKHAVLLDNAQNFEGAMDAYGDACALLQQVMMRSSGDDDRRKLEAIRNTYTNRIAELQAIDSLFQTADGKALPKRPMSDSSKDQEPFSPITDDGEGMPDLGTAAVAYTANGHPRVTEATESPLLTDLRRSLRLQSPLPPAFEEETYFVPVYSPSPQHLAQNSWSKHHIQNRVPQTATNLATPMVPEYMPPPLSPWRPLSPMPPDKGLPSFGPPATNPSISEPNQLNSNIRTRHDIAESTSWLDTIDESGGSSESSLHSRSSSIGLRRKRTRAPSGATEAEFDAALDAAVEAAYDDGFEPAEDYNKGALSQANIGPAGGGVAWNAKLGLGLGKQRAREAEREAAISATRTFDKMGLNGSITARDSIELEYGLDEAEEEERMLEEMTRDYIMDDSEYDLQTKSALPRQSDSSGFSGRTWGSPIASHRTTAGTSLSTVAEATLIPFMAKQLQATAPPPPPHPPPSGALPPPPPPPTVMLPRPPSLSTSPGPGVRDRRLSGQNAKQLKIDTNTKSALASQSPKIQPLAQLSPMLPIQVINEPLKSASAVPESQESLSCMSFQPASRAAQPSNRQVSSPLPGPSPADSFNDYPATPILTKVSSVDSEDAPASIQISPARGFTKFTAGAGTLRKTFSSSNMRSRGLTASNSDLSDGSPNTPISTIFSTTVSQRNAPTVGISATSNAQPASETYLFDNDIHSPTDHGLPNAEAADAPIALEYCPEPFLLRPFWLMRCVYQSIAHPRGGYISKRLFIPRDIWRVKNVKLKGVEEKVSNLDLLTAALLKLANVDTFDADALLEEMQSFEIVLDQVQANLSKKLGNEVGVQGSAAMFKGSTSTDDPGSTEALTLKTTNTTSKSYLSTWRKLRSKNSTGPSATLPIAVSSAKDGFREGLIMNSLPMTSLPNSKSAKRMPSQVQCVGPNANYMGALARLCDAAQVLDQIARQVEDPGLKRSSQTHVGLELSTRHAAEFFGFFICRFVLSDVGMMLDKFIKRGSEWVLA</sequence>
<feature type="compositionally biased region" description="Polar residues" evidence="1">
    <location>
        <begin position="13"/>
        <end position="28"/>
    </location>
</feature>
<feature type="domain" description="MIT" evidence="2">
    <location>
        <begin position="339"/>
        <end position="403"/>
    </location>
</feature>
<dbReference type="PANTHER" id="PTHR37327:SF1">
    <property type="entry name" value="MICROTUBULE INTERACTING AND TRANSPORT DOMAIN-CONTAINING PROTEIN"/>
    <property type="match status" value="1"/>
</dbReference>
<dbReference type="Gene3D" id="1.20.58.80">
    <property type="entry name" value="Phosphotransferase system, lactose/cellobiose-type IIA subunit"/>
    <property type="match status" value="1"/>
</dbReference>
<feature type="region of interest" description="Disordered" evidence="1">
    <location>
        <begin position="589"/>
        <end position="622"/>
    </location>
</feature>
<dbReference type="Pfam" id="PF04212">
    <property type="entry name" value="MIT"/>
    <property type="match status" value="1"/>
</dbReference>
<feature type="region of interest" description="Disordered" evidence="1">
    <location>
        <begin position="975"/>
        <end position="998"/>
    </location>
</feature>
<feature type="compositionally biased region" description="Pro residues" evidence="1">
    <location>
        <begin position="797"/>
        <end position="825"/>
    </location>
</feature>